<reference evidence="2 3" key="1">
    <citation type="submission" date="2016-10" db="EMBL/GenBank/DDBJ databases">
        <title>Draft genome sequences of four alkaliphilic bacteria belonging to the Anaerobacillus genus.</title>
        <authorList>
            <person name="Bassil N.M."/>
            <person name="Lloyd J.R."/>
        </authorList>
    </citation>
    <scope>NUCLEOTIDE SEQUENCE [LARGE SCALE GENOMIC DNA]</scope>
    <source>
        <strain evidence="2 3">DSM 18345</strain>
    </source>
</reference>
<keyword evidence="3" id="KW-1185">Reference proteome</keyword>
<feature type="transmembrane region" description="Helical" evidence="1">
    <location>
        <begin position="427"/>
        <end position="449"/>
    </location>
</feature>
<dbReference type="Proteomes" id="UP000179524">
    <property type="component" value="Unassembled WGS sequence"/>
</dbReference>
<feature type="transmembrane region" description="Helical" evidence="1">
    <location>
        <begin position="333"/>
        <end position="349"/>
    </location>
</feature>
<dbReference type="InterPro" id="IPR001036">
    <property type="entry name" value="Acrflvin-R"/>
</dbReference>
<dbReference type="SUPFAM" id="SSF82866">
    <property type="entry name" value="Multidrug efflux transporter AcrB transmembrane domain"/>
    <property type="match status" value="2"/>
</dbReference>
<gene>
    <name evidence="2" type="ORF">BKP37_17155</name>
</gene>
<keyword evidence="1" id="KW-1133">Transmembrane helix</keyword>
<feature type="transmembrane region" description="Helical" evidence="1">
    <location>
        <begin position="937"/>
        <end position="956"/>
    </location>
</feature>
<accession>A0A1S2LEP1</accession>
<organism evidence="2 3">
    <name type="scientific">Anaerobacillus alkalilacustris</name>
    <dbReference type="NCBI Taxonomy" id="393763"/>
    <lineage>
        <taxon>Bacteria</taxon>
        <taxon>Bacillati</taxon>
        <taxon>Bacillota</taxon>
        <taxon>Bacilli</taxon>
        <taxon>Bacillales</taxon>
        <taxon>Bacillaceae</taxon>
        <taxon>Anaerobacillus</taxon>
    </lineage>
</organism>
<dbReference type="Pfam" id="PF00873">
    <property type="entry name" value="ACR_tran"/>
    <property type="match status" value="1"/>
</dbReference>
<feature type="transmembrane region" description="Helical" evidence="1">
    <location>
        <begin position="356"/>
        <end position="376"/>
    </location>
</feature>
<feature type="transmembrane region" description="Helical" evidence="1">
    <location>
        <begin position="888"/>
        <end position="909"/>
    </location>
</feature>
<dbReference type="AlphaFoldDB" id="A0A1S2LEP1"/>
<evidence type="ECO:0000313" key="3">
    <source>
        <dbReference type="Proteomes" id="UP000179524"/>
    </source>
</evidence>
<dbReference type="SUPFAM" id="SSF82714">
    <property type="entry name" value="Multidrug efflux transporter AcrB TolC docking domain, DN and DC subdomains"/>
    <property type="match status" value="2"/>
</dbReference>
<dbReference type="PANTHER" id="PTHR32063">
    <property type="match status" value="1"/>
</dbReference>
<dbReference type="PANTHER" id="PTHR32063:SF0">
    <property type="entry name" value="SWARMING MOTILITY PROTEIN SWRC"/>
    <property type="match status" value="1"/>
</dbReference>
<dbReference type="Gene3D" id="1.20.1640.10">
    <property type="entry name" value="Multidrug efflux transporter AcrB transmembrane domain"/>
    <property type="match status" value="2"/>
</dbReference>
<evidence type="ECO:0000256" key="1">
    <source>
        <dbReference type="SAM" id="Phobius"/>
    </source>
</evidence>
<dbReference type="Gene3D" id="3.30.70.1430">
    <property type="entry name" value="Multidrug efflux transporter AcrB pore domain"/>
    <property type="match status" value="2"/>
</dbReference>
<dbReference type="Gene3D" id="3.30.70.1440">
    <property type="entry name" value="Multidrug efflux transporter AcrB pore domain"/>
    <property type="match status" value="1"/>
</dbReference>
<dbReference type="PRINTS" id="PR00702">
    <property type="entry name" value="ACRIFLAVINRP"/>
</dbReference>
<keyword evidence="1" id="KW-0812">Transmembrane</keyword>
<evidence type="ECO:0000313" key="2">
    <source>
        <dbReference type="EMBL" id="OIJ10861.1"/>
    </source>
</evidence>
<dbReference type="SUPFAM" id="SSF82693">
    <property type="entry name" value="Multidrug efflux transporter AcrB pore domain, PN1, PN2, PC1 and PC2 subdomains"/>
    <property type="match status" value="2"/>
</dbReference>
<dbReference type="Gene3D" id="3.30.70.1320">
    <property type="entry name" value="Multidrug efflux transporter AcrB pore domain like"/>
    <property type="match status" value="1"/>
</dbReference>
<name>A0A1S2LEP1_9BACI</name>
<dbReference type="InterPro" id="IPR027463">
    <property type="entry name" value="AcrB_DN_DC_subdom"/>
</dbReference>
<dbReference type="GO" id="GO:0005886">
    <property type="term" value="C:plasma membrane"/>
    <property type="evidence" value="ECO:0007669"/>
    <property type="project" value="TreeGrafter"/>
</dbReference>
<dbReference type="RefSeq" id="WP_071310848.1">
    <property type="nucleotide sequence ID" value="NZ_MLQR01000047.1"/>
</dbReference>
<feature type="transmembrane region" description="Helical" evidence="1">
    <location>
        <begin position="515"/>
        <end position="535"/>
    </location>
</feature>
<feature type="transmembrane region" description="Helical" evidence="1">
    <location>
        <begin position="968"/>
        <end position="991"/>
    </location>
</feature>
<evidence type="ECO:0008006" key="4">
    <source>
        <dbReference type="Google" id="ProtNLM"/>
    </source>
</evidence>
<comment type="caution">
    <text evidence="2">The sequence shown here is derived from an EMBL/GenBank/DDBJ whole genome shotgun (WGS) entry which is preliminary data.</text>
</comment>
<feature type="transmembrane region" description="Helical" evidence="1">
    <location>
        <begin position="836"/>
        <end position="855"/>
    </location>
</feature>
<protein>
    <recommendedName>
        <fullName evidence="4">Acriflavin resistance protein</fullName>
    </recommendedName>
</protein>
<dbReference type="GO" id="GO:0042910">
    <property type="term" value="F:xenobiotic transmembrane transporter activity"/>
    <property type="evidence" value="ECO:0007669"/>
    <property type="project" value="TreeGrafter"/>
</dbReference>
<keyword evidence="1" id="KW-0472">Membrane</keyword>
<dbReference type="EMBL" id="MLQR01000047">
    <property type="protein sequence ID" value="OIJ10861.1"/>
    <property type="molecule type" value="Genomic_DNA"/>
</dbReference>
<dbReference type="Gene3D" id="3.30.2090.10">
    <property type="entry name" value="Multidrug efflux transporter AcrB TolC docking domain, DN and DC subdomains"/>
    <property type="match status" value="2"/>
</dbReference>
<feature type="transmembrane region" description="Helical" evidence="1">
    <location>
        <begin position="382"/>
        <end position="406"/>
    </location>
</feature>
<proteinExistence type="predicted"/>
<feature type="transmembrane region" description="Helical" evidence="1">
    <location>
        <begin position="862"/>
        <end position="882"/>
    </location>
</feature>
<dbReference type="OrthoDB" id="9757876at2"/>
<feature type="transmembrane region" description="Helical" evidence="1">
    <location>
        <begin position="455"/>
        <end position="486"/>
    </location>
</feature>
<feature type="transmembrane region" description="Helical" evidence="1">
    <location>
        <begin position="12"/>
        <end position="29"/>
    </location>
</feature>
<sequence length="1017" mass="112950">MNWLKFLVGRKLIIGLFSIFIVLVGAFSVNKLDVELMPDITFDMAVVNIYAGEVPAIDVEELITTPIEQRLSSINEIDSYTSTSAIGYSNITVIFESGAGDKGFQDVEAIVNSMKSELPFIEDSYVFQMGMGSPYEHFLDIYGGEMTEMTAFAEEIVKPRLESLPEVGEVLIFGNVQEEVVLELIQEKLEEHGVDPQQIMYFLNEEDKRISVGEFEHGSDIVTVRWDTQISTIDTLKNLPIPTQTGIIKLKDIANVKIDSPETSTGSWKNGDPNYLSIQIGRSGSATAVSLSDAVRAEVDKIYEEGLVNGFQFEELMSGGQFIQNSIDDVKRNVLMGGLLALLVVLLFLRNFRAMLVIGIAIPLSILLTFTTMFFLEYSINMFSLIALGLGIGMMVDAAIVILEAIYRKLQEGKPRLEAVIDGTKEVSTAVIASMLTTVVVFLPIGIMGGEIGEFMMLLAVVIIVTLVSSVLVSFTIIPVLAHAFIKVKASKEKKEAKIIRLYGKLIAWITKKKWGRWVVVFGFFLMFVGSIIVGSQAIKFNLLPDIYQRQAEFILTLEKGVTPEDHKAISNALHEGLKDMDDIKDYIAITMTNDLLYSFVNMTPEETATLSQEKVNENIRELLEELQEEYPIKDTSMLAMFGADASPVQIKVKGQDLELMQEKVEEIIEGLTKIDDLFEIGHSMEHMQAELKMVIDEEKIEDAGLVPSQIRHQLQLATAKQPIGQMYLDGKNLPIMLTTDHDITTTKDLEKIEIQTFESIKKLSDFVSFETIESPIEIYHDNGERIITVRANYDGGDLGSINREVQAMLNDLDRSGLSITTGGDLSEQDEVFQDLILIFFIAIFLVYVVMAVQFNSLSHPFVIMSIIPMTIVGVVLGVVITQVEFSVMSGMGVVMLIGIVLNNAILLIDRTKQLRQQEIAIGEALIQAGKNRMRPIFLTTLTTAAGMLPLALATGGSSAFQAPMATVVISGLLFATMITLILIPAVYLIFDDIFGWPKRRRARKISKMIETSHSEE</sequence>